<comment type="caution">
    <text evidence="4">The sequence shown here is derived from an EMBL/GenBank/DDBJ whole genome shotgun (WGS) entry which is preliminary data.</text>
</comment>
<reference evidence="5" key="1">
    <citation type="submission" date="2017-09" db="EMBL/GenBank/DDBJ databases">
        <title>Depth-based differentiation of microbial function through sediment-hosted aquifers and enrichment of novel symbionts in the deep terrestrial subsurface.</title>
        <authorList>
            <person name="Probst A.J."/>
            <person name="Ladd B."/>
            <person name="Jarett J.K."/>
            <person name="Geller-Mcgrath D.E."/>
            <person name="Sieber C.M.K."/>
            <person name="Emerson J.B."/>
            <person name="Anantharaman K."/>
            <person name="Thomas B.C."/>
            <person name="Malmstrom R."/>
            <person name="Stieglmeier M."/>
            <person name="Klingl A."/>
            <person name="Woyke T."/>
            <person name="Ryan C.M."/>
            <person name="Banfield J.F."/>
        </authorList>
    </citation>
    <scope>NUCLEOTIDE SEQUENCE [LARGE SCALE GENOMIC DNA]</scope>
</reference>
<gene>
    <name evidence="4" type="ORF">COU14_03520</name>
</gene>
<comment type="caution">
    <text evidence="2">Lacks conserved residue(s) required for the propagation of feature annotation.</text>
</comment>
<feature type="domain" description="HIT" evidence="3">
    <location>
        <begin position="5"/>
        <end position="107"/>
    </location>
</feature>
<evidence type="ECO:0000259" key="3">
    <source>
        <dbReference type="PROSITE" id="PS51084"/>
    </source>
</evidence>
<accession>A0A2H0UGS5</accession>
<dbReference type="PANTHER" id="PTHR46648:SF1">
    <property type="entry name" value="ADENOSINE 5'-MONOPHOSPHORAMIDASE HNT1"/>
    <property type="match status" value="1"/>
</dbReference>
<dbReference type="EMBL" id="PFBG01000039">
    <property type="protein sequence ID" value="PIR85591.1"/>
    <property type="molecule type" value="Genomic_DNA"/>
</dbReference>
<dbReference type="GO" id="GO:0009117">
    <property type="term" value="P:nucleotide metabolic process"/>
    <property type="evidence" value="ECO:0007669"/>
    <property type="project" value="TreeGrafter"/>
</dbReference>
<organism evidence="4 5">
    <name type="scientific">Candidatus Kaiserbacteria bacterium CG10_big_fil_rev_8_21_14_0_10_44_10</name>
    <dbReference type="NCBI Taxonomy" id="1974606"/>
    <lineage>
        <taxon>Bacteria</taxon>
        <taxon>Candidatus Kaiseribacteriota</taxon>
    </lineage>
</organism>
<dbReference type="InterPro" id="IPR011146">
    <property type="entry name" value="HIT-like"/>
</dbReference>
<dbReference type="Gene3D" id="3.30.428.10">
    <property type="entry name" value="HIT-like"/>
    <property type="match status" value="1"/>
</dbReference>
<dbReference type="SUPFAM" id="SSF54197">
    <property type="entry name" value="HIT-like"/>
    <property type="match status" value="1"/>
</dbReference>
<dbReference type="PANTHER" id="PTHR46648">
    <property type="entry name" value="HIT FAMILY PROTEIN 1"/>
    <property type="match status" value="1"/>
</dbReference>
<name>A0A2H0UGS5_9BACT</name>
<proteinExistence type="predicted"/>
<evidence type="ECO:0000256" key="1">
    <source>
        <dbReference type="PIRSR" id="PIRSR601310-1"/>
    </source>
</evidence>
<feature type="active site" description="Tele-AMP-histidine intermediate" evidence="1">
    <location>
        <position position="94"/>
    </location>
</feature>
<protein>
    <submittedName>
        <fullName evidence="4">HIT family protein</fullName>
    </submittedName>
</protein>
<sequence>MTNSIFSKIIAREIPSQFVYEDDVCVVIMDKFPSTKGQTLVIPKKEVDYAFDLDDDTYSHIFMVAKKIAIASDKALNPKRTCLAVEGFEVPHVHIKIYPVYDTSRGLGPFLSSGEMAEDEELAELAKQIKECL</sequence>
<dbReference type="Pfam" id="PF01230">
    <property type="entry name" value="HIT"/>
    <property type="match status" value="1"/>
</dbReference>
<dbReference type="AlphaFoldDB" id="A0A2H0UGS5"/>
<evidence type="ECO:0000256" key="2">
    <source>
        <dbReference type="PROSITE-ProRule" id="PRU00464"/>
    </source>
</evidence>
<dbReference type="InterPro" id="IPR036265">
    <property type="entry name" value="HIT-like_sf"/>
</dbReference>
<dbReference type="InterPro" id="IPR001310">
    <property type="entry name" value="Histidine_triad_HIT"/>
</dbReference>
<dbReference type="PRINTS" id="PR00332">
    <property type="entry name" value="HISTRIAD"/>
</dbReference>
<evidence type="ECO:0000313" key="5">
    <source>
        <dbReference type="Proteomes" id="UP000229612"/>
    </source>
</evidence>
<dbReference type="PROSITE" id="PS51084">
    <property type="entry name" value="HIT_2"/>
    <property type="match status" value="1"/>
</dbReference>
<dbReference type="GO" id="GO:0003824">
    <property type="term" value="F:catalytic activity"/>
    <property type="evidence" value="ECO:0007669"/>
    <property type="project" value="InterPro"/>
</dbReference>
<dbReference type="Proteomes" id="UP000229612">
    <property type="component" value="Unassembled WGS sequence"/>
</dbReference>
<evidence type="ECO:0000313" key="4">
    <source>
        <dbReference type="EMBL" id="PIR85591.1"/>
    </source>
</evidence>